<keyword evidence="2" id="KW-0624">Polysaccharide degradation</keyword>
<evidence type="ECO:0000313" key="10">
    <source>
        <dbReference type="Proteomes" id="UP000560658"/>
    </source>
</evidence>
<name>A0A840CVP6_9BACE</name>
<evidence type="ECO:0000256" key="2">
    <source>
        <dbReference type="ARBA" id="ARBA00022651"/>
    </source>
</evidence>
<evidence type="ECO:0000256" key="1">
    <source>
        <dbReference type="ARBA" id="ARBA00009865"/>
    </source>
</evidence>
<dbReference type="GO" id="GO:0004553">
    <property type="term" value="F:hydrolase activity, hydrolyzing O-glycosyl compounds"/>
    <property type="evidence" value="ECO:0007669"/>
    <property type="project" value="InterPro"/>
</dbReference>
<dbReference type="InterPro" id="IPR052176">
    <property type="entry name" value="Glycosyl_Hydrlase_43_Enz"/>
</dbReference>
<accession>A0A840CVP6</accession>
<keyword evidence="3 8" id="KW-0378">Hydrolase</keyword>
<evidence type="ECO:0000256" key="7">
    <source>
        <dbReference type="PIRSR" id="PIRSR606710-2"/>
    </source>
</evidence>
<dbReference type="CDD" id="cd08991">
    <property type="entry name" value="GH43_HoAraf43-like"/>
    <property type="match status" value="1"/>
</dbReference>
<dbReference type="AlphaFoldDB" id="A0A840CVP6"/>
<keyword evidence="2" id="KW-0858">Xylan degradation</keyword>
<feature type="active site" description="Proton donor" evidence="6">
    <location>
        <position position="264"/>
    </location>
</feature>
<keyword evidence="4" id="KW-0119">Carbohydrate metabolism</keyword>
<evidence type="ECO:0000256" key="8">
    <source>
        <dbReference type="RuleBase" id="RU361187"/>
    </source>
</evidence>
<gene>
    <name evidence="9" type="ORF">GGR06_001163</name>
</gene>
<feature type="active site" description="Proton acceptor" evidence="6">
    <location>
        <position position="51"/>
    </location>
</feature>
<evidence type="ECO:0000256" key="5">
    <source>
        <dbReference type="ARBA" id="ARBA00023295"/>
    </source>
</evidence>
<dbReference type="PANTHER" id="PTHR43772">
    <property type="entry name" value="ENDO-1,4-BETA-XYLANASE"/>
    <property type="match status" value="1"/>
</dbReference>
<dbReference type="PANTHER" id="PTHR43772:SF2">
    <property type="entry name" value="PUTATIVE (AFU_ORTHOLOGUE AFUA_2G04480)-RELATED"/>
    <property type="match status" value="1"/>
</dbReference>
<reference evidence="9" key="1">
    <citation type="submission" date="2020-08" db="EMBL/GenBank/DDBJ databases">
        <title>Genomic Encyclopedia of Type Strains, Phase IV (KMG-IV): sequencing the most valuable type-strain genomes for metagenomic binning, comparative biology and taxonomic classification.</title>
        <authorList>
            <person name="Goeker M."/>
        </authorList>
    </citation>
    <scope>NUCLEOTIDE SEQUENCE [LARGE SCALE GENOMIC DNA]</scope>
    <source>
        <strain evidence="9">DSM 105720</strain>
    </source>
</reference>
<sequence length="389" mass="44281">MNKLTALFFIALLFFSCGGKKNNSNSENIDAQVTYCNPLTDLDGKPITFGDPFILHASDGRFYMYGTSDYTFLDYKCYSSDDLVHWKNEGSCLIPQDNTWTTDVFWAPEVYERDGKYYMFHSSNWKNNPDKELENFRLGVAVADKPTGPFIEMYDEPIFDSKYPIIDANIYFAEDGRIYFYYSRCCYKHPVESELAAKLKKEGKADEIQESWIYGVEIKSDFSGIIGEPILLLCPPKTLADKQSSWEDLSALAGEGEAIRRWNEGSYLFKYGDTYYMMYSCNFWRGQHYAVGYATSKSPLGPFVKAKNNPVLEKNVDQGGKVYCTGHNMVLTLPNGDMYCVYHGRTAETDSITGDAKRVAFMDKMEILPNGELIVYGPTTEPQPAPIIR</sequence>
<dbReference type="PROSITE" id="PS51257">
    <property type="entry name" value="PROKAR_LIPOPROTEIN"/>
    <property type="match status" value="1"/>
</dbReference>
<dbReference type="EMBL" id="JACIER010000003">
    <property type="protein sequence ID" value="MBB4043396.1"/>
    <property type="molecule type" value="Genomic_DNA"/>
</dbReference>
<dbReference type="Gene3D" id="2.115.10.20">
    <property type="entry name" value="Glycosyl hydrolase domain, family 43"/>
    <property type="match status" value="1"/>
</dbReference>
<dbReference type="InterPro" id="IPR023296">
    <property type="entry name" value="Glyco_hydro_beta-prop_sf"/>
</dbReference>
<protein>
    <submittedName>
        <fullName evidence="9">Beta-xylosidase</fullName>
    </submittedName>
</protein>
<evidence type="ECO:0000256" key="3">
    <source>
        <dbReference type="ARBA" id="ARBA00022801"/>
    </source>
</evidence>
<feature type="site" description="Important for catalytic activity, responsible for pKa modulation of the active site Glu and correct orientation of both the proton donor and substrate" evidence="7">
    <location>
        <position position="167"/>
    </location>
</feature>
<dbReference type="GO" id="GO:0045493">
    <property type="term" value="P:xylan catabolic process"/>
    <property type="evidence" value="ECO:0007669"/>
    <property type="project" value="UniProtKB-KW"/>
</dbReference>
<comment type="caution">
    <text evidence="9">The sequence shown here is derived from an EMBL/GenBank/DDBJ whole genome shotgun (WGS) entry which is preliminary data.</text>
</comment>
<dbReference type="Pfam" id="PF04616">
    <property type="entry name" value="Glyco_hydro_43"/>
    <property type="match status" value="1"/>
</dbReference>
<evidence type="ECO:0000256" key="6">
    <source>
        <dbReference type="PIRSR" id="PIRSR606710-1"/>
    </source>
</evidence>
<proteinExistence type="inferred from homology"/>
<dbReference type="Proteomes" id="UP000560658">
    <property type="component" value="Unassembled WGS sequence"/>
</dbReference>
<evidence type="ECO:0000313" key="9">
    <source>
        <dbReference type="EMBL" id="MBB4043396.1"/>
    </source>
</evidence>
<organism evidence="9 10">
    <name type="scientific">Bacteroides reticulotermitis</name>
    <dbReference type="NCBI Taxonomy" id="1133319"/>
    <lineage>
        <taxon>Bacteria</taxon>
        <taxon>Pseudomonadati</taxon>
        <taxon>Bacteroidota</taxon>
        <taxon>Bacteroidia</taxon>
        <taxon>Bacteroidales</taxon>
        <taxon>Bacteroidaceae</taxon>
        <taxon>Bacteroides</taxon>
    </lineage>
</organism>
<dbReference type="InterPro" id="IPR006710">
    <property type="entry name" value="Glyco_hydro_43"/>
</dbReference>
<evidence type="ECO:0000256" key="4">
    <source>
        <dbReference type="ARBA" id="ARBA00023277"/>
    </source>
</evidence>
<keyword evidence="5 8" id="KW-0326">Glycosidase</keyword>
<comment type="similarity">
    <text evidence="1 8">Belongs to the glycosyl hydrolase 43 family.</text>
</comment>
<keyword evidence="10" id="KW-1185">Reference proteome</keyword>
<dbReference type="SUPFAM" id="SSF75005">
    <property type="entry name" value="Arabinanase/levansucrase/invertase"/>
    <property type="match status" value="1"/>
</dbReference>